<protein>
    <recommendedName>
        <fullName evidence="1">peptide chain release factor N(5)-glutamine methyltransferase</fullName>
        <ecNumber evidence="1">2.1.1.297</ecNumber>
    </recommendedName>
</protein>
<evidence type="ECO:0000256" key="1">
    <source>
        <dbReference type="ARBA" id="ARBA00012771"/>
    </source>
</evidence>
<organism evidence="8 9">
    <name type="scientific">Thermospira aquatica</name>
    <dbReference type="NCBI Taxonomy" id="2828656"/>
    <lineage>
        <taxon>Bacteria</taxon>
        <taxon>Pseudomonadati</taxon>
        <taxon>Spirochaetota</taxon>
        <taxon>Spirochaetia</taxon>
        <taxon>Brevinematales</taxon>
        <taxon>Thermospiraceae</taxon>
        <taxon>Thermospira</taxon>
    </lineage>
</organism>
<dbReference type="GO" id="GO:0003676">
    <property type="term" value="F:nucleic acid binding"/>
    <property type="evidence" value="ECO:0007669"/>
    <property type="project" value="InterPro"/>
</dbReference>
<dbReference type="InterPro" id="IPR004556">
    <property type="entry name" value="HemK-like"/>
</dbReference>
<dbReference type="Proteomes" id="UP001056539">
    <property type="component" value="Chromosome"/>
</dbReference>
<dbReference type="EMBL" id="CP073355">
    <property type="protein sequence ID" value="URA09679.1"/>
    <property type="molecule type" value="Genomic_DNA"/>
</dbReference>
<dbReference type="Gene3D" id="3.40.50.150">
    <property type="entry name" value="Vaccinia Virus protein VP39"/>
    <property type="match status" value="1"/>
</dbReference>
<feature type="domain" description="Methyltransferase small" evidence="6">
    <location>
        <begin position="105"/>
        <end position="192"/>
    </location>
</feature>
<dbReference type="InterPro" id="IPR007848">
    <property type="entry name" value="Small_mtfrase_dom"/>
</dbReference>
<dbReference type="PROSITE" id="PS00092">
    <property type="entry name" value="N6_MTASE"/>
    <property type="match status" value="1"/>
</dbReference>
<feature type="domain" description="Release factor glutamine methyltransferase N-terminal" evidence="7">
    <location>
        <begin position="5"/>
        <end position="74"/>
    </location>
</feature>
<dbReference type="RefSeq" id="WP_271434817.1">
    <property type="nucleotide sequence ID" value="NZ_CP073355.1"/>
</dbReference>
<keyword evidence="4" id="KW-0949">S-adenosyl-L-methionine</keyword>
<reference evidence="8" key="1">
    <citation type="submission" date="2021-04" db="EMBL/GenBank/DDBJ databases">
        <authorList>
            <person name="Postec A."/>
        </authorList>
    </citation>
    <scope>NUCLEOTIDE SEQUENCE</scope>
    <source>
        <strain evidence="8">F1F22</strain>
    </source>
</reference>
<dbReference type="PANTHER" id="PTHR18895:SF74">
    <property type="entry name" value="MTRF1L RELEASE FACTOR GLUTAMINE METHYLTRANSFERASE"/>
    <property type="match status" value="1"/>
</dbReference>
<dbReference type="Pfam" id="PF17827">
    <property type="entry name" value="PrmC_N"/>
    <property type="match status" value="1"/>
</dbReference>
<evidence type="ECO:0000256" key="4">
    <source>
        <dbReference type="ARBA" id="ARBA00022691"/>
    </source>
</evidence>
<comment type="catalytic activity">
    <reaction evidence="5">
        <text>L-glutaminyl-[peptide chain release factor] + S-adenosyl-L-methionine = N(5)-methyl-L-glutaminyl-[peptide chain release factor] + S-adenosyl-L-homocysteine + H(+)</text>
        <dbReference type="Rhea" id="RHEA:42896"/>
        <dbReference type="Rhea" id="RHEA-COMP:10271"/>
        <dbReference type="Rhea" id="RHEA-COMP:10272"/>
        <dbReference type="ChEBI" id="CHEBI:15378"/>
        <dbReference type="ChEBI" id="CHEBI:30011"/>
        <dbReference type="ChEBI" id="CHEBI:57856"/>
        <dbReference type="ChEBI" id="CHEBI:59789"/>
        <dbReference type="ChEBI" id="CHEBI:61891"/>
        <dbReference type="EC" id="2.1.1.297"/>
    </reaction>
</comment>
<dbReference type="SUPFAM" id="SSF53335">
    <property type="entry name" value="S-adenosyl-L-methionine-dependent methyltransferases"/>
    <property type="match status" value="1"/>
</dbReference>
<evidence type="ECO:0000256" key="2">
    <source>
        <dbReference type="ARBA" id="ARBA00022603"/>
    </source>
</evidence>
<dbReference type="KEGG" id="taqu:KDW03_09340"/>
<evidence type="ECO:0000313" key="8">
    <source>
        <dbReference type="EMBL" id="URA09679.1"/>
    </source>
</evidence>
<dbReference type="GO" id="GO:0032259">
    <property type="term" value="P:methylation"/>
    <property type="evidence" value="ECO:0007669"/>
    <property type="project" value="UniProtKB-KW"/>
</dbReference>
<dbReference type="PANTHER" id="PTHR18895">
    <property type="entry name" value="HEMK METHYLTRANSFERASE"/>
    <property type="match status" value="1"/>
</dbReference>
<dbReference type="Pfam" id="PF05175">
    <property type="entry name" value="MTS"/>
    <property type="match status" value="1"/>
</dbReference>
<evidence type="ECO:0000313" key="9">
    <source>
        <dbReference type="Proteomes" id="UP001056539"/>
    </source>
</evidence>
<dbReference type="InterPro" id="IPR040758">
    <property type="entry name" value="PrmC_N"/>
</dbReference>
<keyword evidence="3 8" id="KW-0808">Transferase</keyword>
<name>A0AAX3BBX6_9SPIR</name>
<accession>A0AAX3BBX6</accession>
<dbReference type="NCBIfam" id="TIGR03534">
    <property type="entry name" value="RF_mod_PrmC"/>
    <property type="match status" value="1"/>
</dbReference>
<evidence type="ECO:0000259" key="7">
    <source>
        <dbReference type="Pfam" id="PF17827"/>
    </source>
</evidence>
<dbReference type="InterPro" id="IPR050320">
    <property type="entry name" value="N5-glutamine_MTase"/>
</dbReference>
<dbReference type="InterPro" id="IPR029063">
    <property type="entry name" value="SAM-dependent_MTases_sf"/>
</dbReference>
<dbReference type="EC" id="2.1.1.297" evidence="1"/>
<dbReference type="InterPro" id="IPR019874">
    <property type="entry name" value="RF_methyltr_PrmC"/>
</dbReference>
<dbReference type="GO" id="GO:0102559">
    <property type="term" value="F:peptide chain release factor N(5)-glutamine methyltransferase activity"/>
    <property type="evidence" value="ECO:0007669"/>
    <property type="project" value="UniProtKB-EC"/>
</dbReference>
<dbReference type="InterPro" id="IPR002052">
    <property type="entry name" value="DNA_methylase_N6_adenine_CS"/>
</dbReference>
<gene>
    <name evidence="8" type="primary">prmC</name>
    <name evidence="8" type="ORF">KDW03_09340</name>
</gene>
<evidence type="ECO:0000256" key="3">
    <source>
        <dbReference type="ARBA" id="ARBA00022679"/>
    </source>
</evidence>
<dbReference type="NCBIfam" id="TIGR00536">
    <property type="entry name" value="hemK_fam"/>
    <property type="match status" value="1"/>
</dbReference>
<dbReference type="Gene3D" id="1.10.8.10">
    <property type="entry name" value="DNA helicase RuvA subunit, C-terminal domain"/>
    <property type="match status" value="1"/>
</dbReference>
<keyword evidence="9" id="KW-1185">Reference proteome</keyword>
<reference evidence="8" key="2">
    <citation type="submission" date="2022-06" db="EMBL/GenBank/DDBJ databases">
        <title>Thermospira aquatica gen. nov., sp. nov.</title>
        <authorList>
            <person name="Ben Ali Gam Z."/>
            <person name="Labat M."/>
        </authorList>
    </citation>
    <scope>NUCLEOTIDE SEQUENCE</scope>
    <source>
        <strain evidence="8">F1F22</strain>
    </source>
</reference>
<dbReference type="CDD" id="cd02440">
    <property type="entry name" value="AdoMet_MTases"/>
    <property type="match status" value="1"/>
</dbReference>
<evidence type="ECO:0000256" key="5">
    <source>
        <dbReference type="ARBA" id="ARBA00048391"/>
    </source>
</evidence>
<sequence>MVAREAYRQAFSYLQKEEVRDPDFSARYLLAYILGIETKEIFFHWDTRLSFFQKFRFFSLVRKRARHVPLAYLVRYADFYGRRFMVLPGVLVPRPDTEHILYAVEEMQRTFSAILDVGTGTGVLAISLAFLFPQARVDACDVSVRAVSLARKNARQLGVSHIRVFHCDFLRRPPKGRYDLIVSNPPYISMEEAHLVDRAVREYEPTRALFAPEGGLGFYKALAHYACEHLTPDGCVVVEVDHKWEDVGKIFTSLGLHWQLKYDYQNMPRVIIASREKPA</sequence>
<proteinExistence type="predicted"/>
<evidence type="ECO:0000259" key="6">
    <source>
        <dbReference type="Pfam" id="PF05175"/>
    </source>
</evidence>
<dbReference type="AlphaFoldDB" id="A0AAX3BBX6"/>
<keyword evidence="2 8" id="KW-0489">Methyltransferase</keyword>